<evidence type="ECO:0000259" key="12">
    <source>
        <dbReference type="Pfam" id="PF03313"/>
    </source>
</evidence>
<dbReference type="Proteomes" id="UP000285190">
    <property type="component" value="Unassembled WGS sequence"/>
</dbReference>
<comment type="caution">
    <text evidence="14">The sequence shown here is derived from an EMBL/GenBank/DDBJ whole genome shotgun (WGS) entry which is preliminary data.</text>
</comment>
<keyword evidence="6 11" id="KW-0479">Metal-binding</keyword>
<evidence type="ECO:0000256" key="4">
    <source>
        <dbReference type="ARBA" id="ARBA00022432"/>
    </source>
</evidence>
<keyword evidence="15" id="KW-1185">Reference proteome</keyword>
<evidence type="ECO:0000256" key="8">
    <source>
        <dbReference type="ARBA" id="ARBA00023014"/>
    </source>
</evidence>
<proteinExistence type="inferred from homology"/>
<dbReference type="Pfam" id="PF03313">
    <property type="entry name" value="SDH_alpha"/>
    <property type="match status" value="1"/>
</dbReference>
<evidence type="ECO:0000256" key="1">
    <source>
        <dbReference type="ARBA" id="ARBA00001966"/>
    </source>
</evidence>
<dbReference type="FunFam" id="3.30.1330.90:FF:000001">
    <property type="entry name" value="L-serine ammonia-lyase 1"/>
    <property type="match status" value="1"/>
</dbReference>
<comment type="pathway">
    <text evidence="2">Carbohydrate biosynthesis; gluconeogenesis.</text>
</comment>
<dbReference type="GO" id="GO:0009063">
    <property type="term" value="P:amino acid catabolic process"/>
    <property type="evidence" value="ECO:0007669"/>
    <property type="project" value="UniProtKB-ARBA"/>
</dbReference>
<comment type="similarity">
    <text evidence="3 11">Belongs to the iron-sulfur dependent L-serine dehydratase family.</text>
</comment>
<dbReference type="GO" id="GO:0051539">
    <property type="term" value="F:4 iron, 4 sulfur cluster binding"/>
    <property type="evidence" value="ECO:0007669"/>
    <property type="project" value="UniProtKB-UniRule"/>
</dbReference>
<comment type="cofactor">
    <cofactor evidence="1 11">
        <name>[4Fe-4S] cluster</name>
        <dbReference type="ChEBI" id="CHEBI:49883"/>
    </cofactor>
</comment>
<keyword evidence="5 11" id="KW-0004">4Fe-4S</keyword>
<evidence type="ECO:0000256" key="2">
    <source>
        <dbReference type="ARBA" id="ARBA00004742"/>
    </source>
</evidence>
<dbReference type="InterPro" id="IPR005131">
    <property type="entry name" value="Ser_deHydtase_bsu"/>
</dbReference>
<sequence length="458" mass="48745">MAISVLELFKIGIGPSSSHTVGPMRAALRFVNGLKESGKLASTEAIKSELYGSLGATGKGHGSDKAVLLGLQGEAPDLVDTDAIEQKLAQIRSSGRINLLGEKEIPFVESEHLLLYRKSLPYHPNGMRFIAYDAAGAEILSKVYYSVGGGFVVNEEAAGADRIVADTTVLAHPFKSAEQLLALCRENGLSISQLMLENESAWRPEVETRKDLLKIWQVMQECVKRGCEKEGILPGGLKVRRRAAELYRKLSSQPEASLRDPLTTLDWVDVYALAVNEENAAGGRVVTAPTNGAAGIVPAVLHYYSRFVPGASDDGVIRFLLTAAAIGILYKENASISGAEVGCQGEVGVACSMAAGALAEVMGGTPEQVENAAEIGMEHNLGLTCDPIGGLVQVPCIERNAMGSVKAINAARMALRGDGHHFVSLDKVIKTMRETGADMKVKYKETARGGLAVNVIEC</sequence>
<dbReference type="InterPro" id="IPR004644">
    <property type="entry name" value="Fe-S_L-Ser_mono"/>
</dbReference>
<feature type="domain" description="Serine dehydratase beta chain" evidence="13">
    <location>
        <begin position="4"/>
        <end position="156"/>
    </location>
</feature>
<protein>
    <recommendedName>
        <fullName evidence="11">L-serine dehydratase</fullName>
        <ecNumber evidence="11">4.3.1.17</ecNumber>
    </recommendedName>
</protein>
<evidence type="ECO:0000256" key="6">
    <source>
        <dbReference type="ARBA" id="ARBA00022723"/>
    </source>
</evidence>
<evidence type="ECO:0000256" key="7">
    <source>
        <dbReference type="ARBA" id="ARBA00023004"/>
    </source>
</evidence>
<evidence type="ECO:0000256" key="3">
    <source>
        <dbReference type="ARBA" id="ARBA00008636"/>
    </source>
</evidence>
<dbReference type="InterPro" id="IPR029009">
    <property type="entry name" value="ASB_dom_sf"/>
</dbReference>
<keyword evidence="7 11" id="KW-0408">Iron</keyword>
<organism evidence="14 15">
    <name type="scientific">Noviherbaspirillum cavernae</name>
    <dbReference type="NCBI Taxonomy" id="2320862"/>
    <lineage>
        <taxon>Bacteria</taxon>
        <taxon>Pseudomonadati</taxon>
        <taxon>Pseudomonadota</taxon>
        <taxon>Betaproteobacteria</taxon>
        <taxon>Burkholderiales</taxon>
        <taxon>Oxalobacteraceae</taxon>
        <taxon>Noviherbaspirillum</taxon>
    </lineage>
</organism>
<feature type="domain" description="Serine dehydratase-like alpha subunit" evidence="12">
    <location>
        <begin position="186"/>
        <end position="452"/>
    </location>
</feature>
<keyword evidence="9 11" id="KW-0456">Lyase</keyword>
<dbReference type="GO" id="GO:0006094">
    <property type="term" value="P:gluconeogenesis"/>
    <property type="evidence" value="ECO:0007669"/>
    <property type="project" value="UniProtKB-KW"/>
</dbReference>
<dbReference type="Pfam" id="PF03315">
    <property type="entry name" value="SDH_beta"/>
    <property type="match status" value="1"/>
</dbReference>
<dbReference type="RefSeq" id="WP_119740467.1">
    <property type="nucleotide sequence ID" value="NZ_QYUN01000002.1"/>
</dbReference>
<evidence type="ECO:0000256" key="5">
    <source>
        <dbReference type="ARBA" id="ARBA00022485"/>
    </source>
</evidence>
<keyword evidence="8 11" id="KW-0411">Iron-sulfur</keyword>
<dbReference type="NCBIfam" id="TIGR00720">
    <property type="entry name" value="sda_mono"/>
    <property type="match status" value="1"/>
</dbReference>
<name>A0A418X423_9BURK</name>
<dbReference type="AlphaFoldDB" id="A0A418X423"/>
<dbReference type="PANTHER" id="PTHR30182">
    <property type="entry name" value="L-SERINE DEHYDRATASE"/>
    <property type="match status" value="1"/>
</dbReference>
<dbReference type="EC" id="4.3.1.17" evidence="11"/>
<dbReference type="InterPro" id="IPR051318">
    <property type="entry name" value="Fe-S_L-Ser"/>
</dbReference>
<dbReference type="Gene3D" id="3.30.1330.90">
    <property type="entry name" value="D-3-phosphoglycerate dehydrogenase, domain 3"/>
    <property type="match status" value="1"/>
</dbReference>
<dbReference type="PANTHER" id="PTHR30182:SF1">
    <property type="entry name" value="L-SERINE DEHYDRATASE 1"/>
    <property type="match status" value="1"/>
</dbReference>
<gene>
    <name evidence="14" type="ORF">D3870_15490</name>
</gene>
<evidence type="ECO:0000256" key="9">
    <source>
        <dbReference type="ARBA" id="ARBA00023239"/>
    </source>
</evidence>
<dbReference type="GO" id="GO:0003941">
    <property type="term" value="F:L-serine ammonia-lyase activity"/>
    <property type="evidence" value="ECO:0007669"/>
    <property type="project" value="UniProtKB-UniRule"/>
</dbReference>
<evidence type="ECO:0000256" key="11">
    <source>
        <dbReference type="RuleBase" id="RU366059"/>
    </source>
</evidence>
<keyword evidence="4 11" id="KW-0312">Gluconeogenesis</keyword>
<evidence type="ECO:0000313" key="14">
    <source>
        <dbReference type="EMBL" id="RJG07213.1"/>
    </source>
</evidence>
<dbReference type="EMBL" id="QYUN01000002">
    <property type="protein sequence ID" value="RJG07213.1"/>
    <property type="molecule type" value="Genomic_DNA"/>
</dbReference>
<evidence type="ECO:0000256" key="10">
    <source>
        <dbReference type="ARBA" id="ARBA00049406"/>
    </source>
</evidence>
<dbReference type="GO" id="GO:0046872">
    <property type="term" value="F:metal ion binding"/>
    <property type="evidence" value="ECO:0007669"/>
    <property type="project" value="UniProtKB-KW"/>
</dbReference>
<reference evidence="14 15" key="1">
    <citation type="submission" date="2018-09" db="EMBL/GenBank/DDBJ databases">
        <authorList>
            <person name="Zhu H."/>
        </authorList>
    </citation>
    <scope>NUCLEOTIDE SEQUENCE [LARGE SCALE GENOMIC DNA]</scope>
    <source>
        <strain evidence="14 15">K2R10-39</strain>
    </source>
</reference>
<dbReference type="SUPFAM" id="SSF143548">
    <property type="entry name" value="Serine metabolism enzymes domain"/>
    <property type="match status" value="1"/>
</dbReference>
<evidence type="ECO:0000313" key="15">
    <source>
        <dbReference type="Proteomes" id="UP000285190"/>
    </source>
</evidence>
<dbReference type="InterPro" id="IPR005130">
    <property type="entry name" value="Ser_deHydtase-like_asu"/>
</dbReference>
<comment type="catalytic activity">
    <reaction evidence="10 11">
        <text>L-serine = pyruvate + NH4(+)</text>
        <dbReference type="Rhea" id="RHEA:19169"/>
        <dbReference type="ChEBI" id="CHEBI:15361"/>
        <dbReference type="ChEBI" id="CHEBI:28938"/>
        <dbReference type="ChEBI" id="CHEBI:33384"/>
        <dbReference type="EC" id="4.3.1.17"/>
    </reaction>
</comment>
<accession>A0A418X423</accession>
<dbReference type="OrthoDB" id="9805537at2"/>
<evidence type="ECO:0000259" key="13">
    <source>
        <dbReference type="Pfam" id="PF03315"/>
    </source>
</evidence>